<comment type="caution">
    <text evidence="1">The sequence shown here is derived from an EMBL/GenBank/DDBJ whole genome shotgun (WGS) entry which is preliminary data.</text>
</comment>
<organism evidence="1 2">
    <name type="scientific">Portunus trituberculatus</name>
    <name type="common">Swimming crab</name>
    <name type="synonym">Neptunus trituberculatus</name>
    <dbReference type="NCBI Taxonomy" id="210409"/>
    <lineage>
        <taxon>Eukaryota</taxon>
        <taxon>Metazoa</taxon>
        <taxon>Ecdysozoa</taxon>
        <taxon>Arthropoda</taxon>
        <taxon>Crustacea</taxon>
        <taxon>Multicrustacea</taxon>
        <taxon>Malacostraca</taxon>
        <taxon>Eumalacostraca</taxon>
        <taxon>Eucarida</taxon>
        <taxon>Decapoda</taxon>
        <taxon>Pleocyemata</taxon>
        <taxon>Brachyura</taxon>
        <taxon>Eubrachyura</taxon>
        <taxon>Portunoidea</taxon>
        <taxon>Portunidae</taxon>
        <taxon>Portuninae</taxon>
        <taxon>Portunus</taxon>
    </lineage>
</organism>
<dbReference type="Proteomes" id="UP000324222">
    <property type="component" value="Unassembled WGS sequence"/>
</dbReference>
<evidence type="ECO:0000313" key="2">
    <source>
        <dbReference type="Proteomes" id="UP000324222"/>
    </source>
</evidence>
<sequence length="88" mass="9939">MSTPRLSGPSEILGHFGHFFRQLLEAFLSPCDGRCSCSECQQYYTKVVETSDLTSAALVECKAVCCIDVIQSYEYYEHRCQLTTRSPC</sequence>
<protein>
    <submittedName>
        <fullName evidence="1">Uncharacterized protein</fullName>
    </submittedName>
</protein>
<dbReference type="EMBL" id="VSRR010012387">
    <property type="protein sequence ID" value="MPC54485.1"/>
    <property type="molecule type" value="Genomic_DNA"/>
</dbReference>
<gene>
    <name evidence="1" type="ORF">E2C01_048403</name>
</gene>
<accession>A0A5B7GAX2</accession>
<name>A0A5B7GAX2_PORTR</name>
<reference evidence="1 2" key="1">
    <citation type="submission" date="2019-05" db="EMBL/GenBank/DDBJ databases">
        <title>Another draft genome of Portunus trituberculatus and its Hox gene families provides insights of decapod evolution.</title>
        <authorList>
            <person name="Jeong J.-H."/>
            <person name="Song I."/>
            <person name="Kim S."/>
            <person name="Choi T."/>
            <person name="Kim D."/>
            <person name="Ryu S."/>
            <person name="Kim W."/>
        </authorList>
    </citation>
    <scope>NUCLEOTIDE SEQUENCE [LARGE SCALE GENOMIC DNA]</scope>
    <source>
        <tissue evidence="1">Muscle</tissue>
    </source>
</reference>
<keyword evidence="2" id="KW-1185">Reference proteome</keyword>
<proteinExistence type="predicted"/>
<evidence type="ECO:0000313" key="1">
    <source>
        <dbReference type="EMBL" id="MPC54485.1"/>
    </source>
</evidence>
<dbReference type="AlphaFoldDB" id="A0A5B7GAX2"/>